<dbReference type="GO" id="GO:0005507">
    <property type="term" value="F:copper ion binding"/>
    <property type="evidence" value="ECO:0007669"/>
    <property type="project" value="TreeGrafter"/>
</dbReference>
<comment type="similarity">
    <text evidence="2 10">Belongs to the purine nucleoside phosphorylase YfiH/LACC1 family.</text>
</comment>
<dbReference type="NCBIfam" id="TIGR00726">
    <property type="entry name" value="peptidoglycan editing factor PgeF"/>
    <property type="match status" value="1"/>
</dbReference>
<comment type="catalytic activity">
    <reaction evidence="1">
        <text>inosine + phosphate = alpha-D-ribose 1-phosphate + hypoxanthine</text>
        <dbReference type="Rhea" id="RHEA:27646"/>
        <dbReference type="ChEBI" id="CHEBI:17368"/>
        <dbReference type="ChEBI" id="CHEBI:17596"/>
        <dbReference type="ChEBI" id="CHEBI:43474"/>
        <dbReference type="ChEBI" id="CHEBI:57720"/>
        <dbReference type="EC" id="2.4.2.1"/>
    </reaction>
    <physiologicalReaction direction="left-to-right" evidence="1">
        <dbReference type="Rhea" id="RHEA:27647"/>
    </physiologicalReaction>
</comment>
<evidence type="ECO:0000256" key="9">
    <source>
        <dbReference type="ARBA" id="ARBA00049893"/>
    </source>
</evidence>
<dbReference type="EMBL" id="JAMZDE010000003">
    <property type="protein sequence ID" value="MCP1338445.1"/>
    <property type="molecule type" value="Genomic_DNA"/>
</dbReference>
<comment type="catalytic activity">
    <reaction evidence="9">
        <text>S-methyl-5'-thioadenosine + phosphate = 5-(methylsulfanyl)-alpha-D-ribose 1-phosphate + adenine</text>
        <dbReference type="Rhea" id="RHEA:11852"/>
        <dbReference type="ChEBI" id="CHEBI:16708"/>
        <dbReference type="ChEBI" id="CHEBI:17509"/>
        <dbReference type="ChEBI" id="CHEBI:43474"/>
        <dbReference type="ChEBI" id="CHEBI:58533"/>
        <dbReference type="EC" id="2.4.2.28"/>
    </reaction>
    <physiologicalReaction direction="left-to-right" evidence="9">
        <dbReference type="Rhea" id="RHEA:11853"/>
    </physiologicalReaction>
</comment>
<evidence type="ECO:0000256" key="5">
    <source>
        <dbReference type="ARBA" id="ARBA00022801"/>
    </source>
</evidence>
<keyword evidence="12" id="KW-1185">Reference proteome</keyword>
<evidence type="ECO:0000256" key="4">
    <source>
        <dbReference type="ARBA" id="ARBA00022723"/>
    </source>
</evidence>
<evidence type="ECO:0000256" key="10">
    <source>
        <dbReference type="RuleBase" id="RU361274"/>
    </source>
</evidence>
<comment type="caution">
    <text evidence="11">The sequence shown here is derived from an EMBL/GenBank/DDBJ whole genome shotgun (WGS) entry which is preliminary data.</text>
</comment>
<dbReference type="Pfam" id="PF02578">
    <property type="entry name" value="Cu-oxidase_4"/>
    <property type="match status" value="1"/>
</dbReference>
<evidence type="ECO:0000256" key="8">
    <source>
        <dbReference type="ARBA" id="ARBA00048968"/>
    </source>
</evidence>
<organism evidence="11 12">
    <name type="scientific">Idiomarina rhizosphaerae</name>
    <dbReference type="NCBI Taxonomy" id="2961572"/>
    <lineage>
        <taxon>Bacteria</taxon>
        <taxon>Pseudomonadati</taxon>
        <taxon>Pseudomonadota</taxon>
        <taxon>Gammaproteobacteria</taxon>
        <taxon>Alteromonadales</taxon>
        <taxon>Idiomarinaceae</taxon>
        <taxon>Idiomarina</taxon>
    </lineage>
</organism>
<reference evidence="11" key="1">
    <citation type="submission" date="2022-06" db="EMBL/GenBank/DDBJ databases">
        <title>Idiomarina rhizosphaerae M1R2S28.</title>
        <authorList>
            <person name="Sun J.-Q."/>
            <person name="Li L.-F."/>
        </authorList>
    </citation>
    <scope>NUCLEOTIDE SEQUENCE</scope>
    <source>
        <strain evidence="11">M1R2S28</strain>
    </source>
</reference>
<dbReference type="GO" id="GO:0016787">
    <property type="term" value="F:hydrolase activity"/>
    <property type="evidence" value="ECO:0007669"/>
    <property type="project" value="UniProtKB-KW"/>
</dbReference>
<sequence>MNVSSQHDGIIVPDWELPPNVHAAVTARAFGNLAVHVGDDPAAVLLRRRQLQRSLKLPAAITWLQQQHTNRVLRWPFKSAVGDAAYSDRPQSVCAVLTADCLPILCCSDDGKEIAAVHAGWRGLADGVLQNALASFKTPAANIRIWIGPSIGASAFEVGDDVRDAFVARHSSNAEYFLFHSGKWLADLASIAAAECLRAGVKNITKSDECTVGNNTNWYSWRKEKAAARFASIIWRN</sequence>
<dbReference type="GO" id="GO:0017061">
    <property type="term" value="F:S-methyl-5-thioadenosine phosphorylase activity"/>
    <property type="evidence" value="ECO:0007669"/>
    <property type="project" value="UniProtKB-EC"/>
</dbReference>
<dbReference type="RefSeq" id="WP_253617560.1">
    <property type="nucleotide sequence ID" value="NZ_JAMZDE010000003.1"/>
</dbReference>
<evidence type="ECO:0000256" key="7">
    <source>
        <dbReference type="ARBA" id="ARBA00047989"/>
    </source>
</evidence>
<evidence type="ECO:0000256" key="3">
    <source>
        <dbReference type="ARBA" id="ARBA00022679"/>
    </source>
</evidence>
<dbReference type="SUPFAM" id="SSF64438">
    <property type="entry name" value="CNF1/YfiH-like putative cysteine hydrolases"/>
    <property type="match status" value="1"/>
</dbReference>
<dbReference type="InterPro" id="IPR003730">
    <property type="entry name" value="Cu_polyphenol_OxRdtase"/>
</dbReference>
<evidence type="ECO:0000313" key="12">
    <source>
        <dbReference type="Proteomes" id="UP001139474"/>
    </source>
</evidence>
<dbReference type="PANTHER" id="PTHR30616:SF2">
    <property type="entry name" value="PURINE NUCLEOSIDE PHOSPHORYLASE LACC1"/>
    <property type="match status" value="1"/>
</dbReference>
<keyword evidence="6" id="KW-0862">Zinc</keyword>
<accession>A0A9X2JS71</accession>
<evidence type="ECO:0000256" key="1">
    <source>
        <dbReference type="ARBA" id="ARBA00000553"/>
    </source>
</evidence>
<evidence type="ECO:0000256" key="2">
    <source>
        <dbReference type="ARBA" id="ARBA00007353"/>
    </source>
</evidence>
<dbReference type="Proteomes" id="UP001139474">
    <property type="component" value="Unassembled WGS sequence"/>
</dbReference>
<dbReference type="InterPro" id="IPR038371">
    <property type="entry name" value="Cu_polyphenol_OxRdtase_sf"/>
</dbReference>
<dbReference type="AlphaFoldDB" id="A0A9X2JS71"/>
<evidence type="ECO:0000256" key="6">
    <source>
        <dbReference type="ARBA" id="ARBA00022833"/>
    </source>
</evidence>
<comment type="catalytic activity">
    <reaction evidence="7">
        <text>adenosine + H2O + H(+) = inosine + NH4(+)</text>
        <dbReference type="Rhea" id="RHEA:24408"/>
        <dbReference type="ChEBI" id="CHEBI:15377"/>
        <dbReference type="ChEBI" id="CHEBI:15378"/>
        <dbReference type="ChEBI" id="CHEBI:16335"/>
        <dbReference type="ChEBI" id="CHEBI:17596"/>
        <dbReference type="ChEBI" id="CHEBI:28938"/>
        <dbReference type="EC" id="3.5.4.4"/>
    </reaction>
    <physiologicalReaction direction="left-to-right" evidence="7">
        <dbReference type="Rhea" id="RHEA:24409"/>
    </physiologicalReaction>
</comment>
<dbReference type="PANTHER" id="PTHR30616">
    <property type="entry name" value="UNCHARACTERIZED PROTEIN YFIH"/>
    <property type="match status" value="1"/>
</dbReference>
<comment type="catalytic activity">
    <reaction evidence="8">
        <text>adenosine + phosphate = alpha-D-ribose 1-phosphate + adenine</text>
        <dbReference type="Rhea" id="RHEA:27642"/>
        <dbReference type="ChEBI" id="CHEBI:16335"/>
        <dbReference type="ChEBI" id="CHEBI:16708"/>
        <dbReference type="ChEBI" id="CHEBI:43474"/>
        <dbReference type="ChEBI" id="CHEBI:57720"/>
        <dbReference type="EC" id="2.4.2.1"/>
    </reaction>
    <physiologicalReaction direction="left-to-right" evidence="8">
        <dbReference type="Rhea" id="RHEA:27643"/>
    </physiologicalReaction>
</comment>
<keyword evidence="4" id="KW-0479">Metal-binding</keyword>
<keyword evidence="5" id="KW-0378">Hydrolase</keyword>
<name>A0A9X2JS71_9GAMM</name>
<protein>
    <recommendedName>
        <fullName evidence="10">Purine nucleoside phosphorylase</fullName>
    </recommendedName>
</protein>
<dbReference type="CDD" id="cd16833">
    <property type="entry name" value="YfiH"/>
    <property type="match status" value="1"/>
</dbReference>
<dbReference type="InterPro" id="IPR011324">
    <property type="entry name" value="Cytotoxic_necrot_fac-like_cat"/>
</dbReference>
<evidence type="ECO:0000313" key="11">
    <source>
        <dbReference type="EMBL" id="MCP1338445.1"/>
    </source>
</evidence>
<proteinExistence type="inferred from homology"/>
<dbReference type="Gene3D" id="3.60.140.10">
    <property type="entry name" value="CNF1/YfiH-like putative cysteine hydrolases"/>
    <property type="match status" value="1"/>
</dbReference>
<keyword evidence="3" id="KW-0808">Transferase</keyword>
<gene>
    <name evidence="11" type="primary">pgeF</name>
    <name evidence="11" type="ORF">NJR55_02470</name>
</gene>